<reference evidence="3" key="1">
    <citation type="journal article" date="2023" name="Plant J.">
        <title>The genome of the king protea, Protea cynaroides.</title>
        <authorList>
            <person name="Chang J."/>
            <person name="Duong T.A."/>
            <person name="Schoeman C."/>
            <person name="Ma X."/>
            <person name="Roodt D."/>
            <person name="Barker N."/>
            <person name="Li Z."/>
            <person name="Van de Peer Y."/>
            <person name="Mizrachi E."/>
        </authorList>
    </citation>
    <scope>NUCLEOTIDE SEQUENCE</scope>
    <source>
        <tissue evidence="3">Young leaves</tissue>
    </source>
</reference>
<feature type="domain" description="Xylanase inhibitor N-terminal" evidence="2">
    <location>
        <begin position="63"/>
        <end position="184"/>
    </location>
</feature>
<dbReference type="GO" id="GO:0004190">
    <property type="term" value="F:aspartic-type endopeptidase activity"/>
    <property type="evidence" value="ECO:0007669"/>
    <property type="project" value="InterPro"/>
</dbReference>
<dbReference type="Pfam" id="PF14543">
    <property type="entry name" value="TAXi_N"/>
    <property type="match status" value="1"/>
</dbReference>
<proteinExistence type="inferred from homology"/>
<protein>
    <recommendedName>
        <fullName evidence="2">Xylanase inhibitor N-terminal domain-containing protein</fullName>
    </recommendedName>
</protein>
<comment type="similarity">
    <text evidence="1">Belongs to the peptidase A1 family.</text>
</comment>
<dbReference type="AlphaFoldDB" id="A0A9Q0R3E4"/>
<evidence type="ECO:0000313" key="4">
    <source>
        <dbReference type="Proteomes" id="UP001141806"/>
    </source>
</evidence>
<dbReference type="InterPro" id="IPR021109">
    <property type="entry name" value="Peptidase_aspartic_dom_sf"/>
</dbReference>
<evidence type="ECO:0000259" key="2">
    <source>
        <dbReference type="Pfam" id="PF14543"/>
    </source>
</evidence>
<dbReference type="InterPro" id="IPR032861">
    <property type="entry name" value="TAXi_N"/>
</dbReference>
<evidence type="ECO:0000256" key="1">
    <source>
        <dbReference type="ARBA" id="ARBA00007447"/>
    </source>
</evidence>
<dbReference type="InterPro" id="IPR001461">
    <property type="entry name" value="Aspartic_peptidase_A1"/>
</dbReference>
<sequence>MVLESCRCWRGAFGRGNREKTPKKQLRMQHGGVLVVELRFGELPQDCVPTCDVEEQAVHVGVSCVDCYGPRRPGCTNRTCGVLAENPLVDTPLVGAWLGVDVVVVPFTNGSYLAALAFIHRFPIVCGATYLLKGLPKGVKGILGLARIDSALHTRLKYSLKVAHKFAICMPSSTTAKRVMIFGNVPYIFLPSHVDLSKLLMYTPLLVNPPKTLPIYAELEPSIDYFIGVTSIRIDGTPIPLKLVLVIL</sequence>
<gene>
    <name evidence="3" type="ORF">NE237_032780</name>
</gene>
<dbReference type="Proteomes" id="UP001141806">
    <property type="component" value="Unassembled WGS sequence"/>
</dbReference>
<dbReference type="SUPFAM" id="SSF50630">
    <property type="entry name" value="Acid proteases"/>
    <property type="match status" value="1"/>
</dbReference>
<accession>A0A9Q0R3E4</accession>
<keyword evidence="4" id="KW-1185">Reference proteome</keyword>
<dbReference type="PANTHER" id="PTHR47965:SF22">
    <property type="entry name" value="EUKARYOTIC ASPARTYL PROTEASE FAMILY PROTEIN"/>
    <property type="match status" value="1"/>
</dbReference>
<dbReference type="PANTHER" id="PTHR47965">
    <property type="entry name" value="ASPARTYL PROTEASE-RELATED"/>
    <property type="match status" value="1"/>
</dbReference>
<organism evidence="3 4">
    <name type="scientific">Protea cynaroides</name>
    <dbReference type="NCBI Taxonomy" id="273540"/>
    <lineage>
        <taxon>Eukaryota</taxon>
        <taxon>Viridiplantae</taxon>
        <taxon>Streptophyta</taxon>
        <taxon>Embryophyta</taxon>
        <taxon>Tracheophyta</taxon>
        <taxon>Spermatophyta</taxon>
        <taxon>Magnoliopsida</taxon>
        <taxon>Proteales</taxon>
        <taxon>Proteaceae</taxon>
        <taxon>Protea</taxon>
    </lineage>
</organism>
<comment type="caution">
    <text evidence="3">The sequence shown here is derived from an EMBL/GenBank/DDBJ whole genome shotgun (WGS) entry which is preliminary data.</text>
</comment>
<dbReference type="Gene3D" id="2.40.70.10">
    <property type="entry name" value="Acid Proteases"/>
    <property type="match status" value="2"/>
</dbReference>
<dbReference type="GO" id="GO:0006508">
    <property type="term" value="P:proteolysis"/>
    <property type="evidence" value="ECO:0007669"/>
    <property type="project" value="InterPro"/>
</dbReference>
<dbReference type="OrthoDB" id="1882431at2759"/>
<evidence type="ECO:0000313" key="3">
    <source>
        <dbReference type="EMBL" id="KAJ4981943.1"/>
    </source>
</evidence>
<dbReference type="EMBL" id="JAMYWD010000001">
    <property type="protein sequence ID" value="KAJ4981943.1"/>
    <property type="molecule type" value="Genomic_DNA"/>
</dbReference>
<name>A0A9Q0R3E4_9MAGN</name>